<reference evidence="1" key="1">
    <citation type="submission" date="2014-01" db="EMBL/GenBank/DDBJ databases">
        <authorList>
            <person name="Aslett M."/>
        </authorList>
    </citation>
    <scope>NUCLEOTIDE SEQUENCE</scope>
</reference>
<reference evidence="1" key="2">
    <citation type="submission" date="2014-03" db="EMBL/GenBank/DDBJ databases">
        <title>The whipworm genome and dual-species transcriptomics of an intimate host-pathogen interaction.</title>
        <authorList>
            <person name="Foth B.J."/>
            <person name="Tsai I.J."/>
            <person name="Reid A.J."/>
            <person name="Bancroft A.J."/>
            <person name="Nichol S."/>
            <person name="Tracey A."/>
            <person name="Holroyd N."/>
            <person name="Cotton J.A."/>
            <person name="Stanley E.J."/>
            <person name="Zarowiecki M."/>
            <person name="Liu J.Z."/>
            <person name="Huckvale T."/>
            <person name="Cooper P.J."/>
            <person name="Grencis R.K."/>
            <person name="Berriman M."/>
        </authorList>
    </citation>
    <scope>NUCLEOTIDE SEQUENCE [LARGE SCALE GENOMIC DNA]</scope>
</reference>
<name>A0A077ZLF2_TRITR</name>
<dbReference type="OrthoDB" id="6131392at2759"/>
<evidence type="ECO:0000313" key="2">
    <source>
        <dbReference type="Proteomes" id="UP000030665"/>
    </source>
</evidence>
<sequence>MFAADSDVFAHKLRVWRRQCTNVSIVDLEKAKRVYYRTRLGFGLNVVPLIMNIVLECVLSQDSEVKRRTSTYVDDILVNEDVVLASRANQHCALWIVLQIPRAVNGSVVEDAAWLHSDDACHINTAELDAVIKGPNLAKS</sequence>
<evidence type="ECO:0000313" key="1">
    <source>
        <dbReference type="EMBL" id="CDW61166.1"/>
    </source>
</evidence>
<dbReference type="EMBL" id="HG808051">
    <property type="protein sequence ID" value="CDW61166.1"/>
    <property type="molecule type" value="Genomic_DNA"/>
</dbReference>
<keyword evidence="2" id="KW-1185">Reference proteome</keyword>
<proteinExistence type="predicted"/>
<organism evidence="1 2">
    <name type="scientific">Trichuris trichiura</name>
    <name type="common">Whipworm</name>
    <name type="synonym">Trichocephalus trichiurus</name>
    <dbReference type="NCBI Taxonomy" id="36087"/>
    <lineage>
        <taxon>Eukaryota</taxon>
        <taxon>Metazoa</taxon>
        <taxon>Ecdysozoa</taxon>
        <taxon>Nematoda</taxon>
        <taxon>Enoplea</taxon>
        <taxon>Dorylaimia</taxon>
        <taxon>Trichinellida</taxon>
        <taxon>Trichuridae</taxon>
        <taxon>Trichuris</taxon>
    </lineage>
</organism>
<evidence type="ECO:0008006" key="3">
    <source>
        <dbReference type="Google" id="ProtNLM"/>
    </source>
</evidence>
<protein>
    <recommendedName>
        <fullName evidence="3">Reverse transcriptase domain-containing protein</fullName>
    </recommendedName>
</protein>
<dbReference type="Proteomes" id="UP000030665">
    <property type="component" value="Unassembled WGS sequence"/>
</dbReference>
<accession>A0A077ZLF2</accession>
<dbReference type="AlphaFoldDB" id="A0A077ZLF2"/>
<gene>
    <name evidence="1" type="ORF">TTRE_0000960201</name>
</gene>